<dbReference type="EMBL" id="MLIK01000019">
    <property type="protein sequence ID" value="OHU21550.1"/>
    <property type="molecule type" value="Genomic_DNA"/>
</dbReference>
<accession>A0A1S1LBR6</accession>
<dbReference type="SUPFAM" id="SSF48576">
    <property type="entry name" value="Terpenoid synthases"/>
    <property type="match status" value="1"/>
</dbReference>
<dbReference type="GeneID" id="57167736"/>
<dbReference type="AlphaFoldDB" id="A0A1S1LBR6"/>
<protein>
    <submittedName>
        <fullName evidence="1">Uncharacterized protein</fullName>
    </submittedName>
</protein>
<dbReference type="OrthoDB" id="4510023at2"/>
<proteinExistence type="predicted"/>
<evidence type="ECO:0000313" key="1">
    <source>
        <dbReference type="EMBL" id="OHU21550.1"/>
    </source>
</evidence>
<name>A0A1S1LBR6_9MYCO</name>
<gene>
    <name evidence="1" type="ORF">BKG76_13085</name>
</gene>
<reference evidence="1 2" key="1">
    <citation type="submission" date="2016-10" db="EMBL/GenBank/DDBJ databases">
        <title>Evaluation of Human, Veterinary and Environmental Mycobacterium chelonae Isolates by Core Genome Phylogenomic Analysis, Targeted Gene Comparison, and Anti-microbial Susceptibility Patterns: A Tale of Mistaken Identities.</title>
        <authorList>
            <person name="Fogelson S.B."/>
            <person name="Camus A.C."/>
            <person name="Lorenz W."/>
            <person name="Vasireddy R."/>
            <person name="Vasireddy S."/>
            <person name="Smith T."/>
            <person name="Brown-Elliott B.A."/>
            <person name="Wallace R.J.Jr."/>
            <person name="Hasan N.A."/>
            <person name="Reischl U."/>
            <person name="Sanchez S."/>
        </authorList>
    </citation>
    <scope>NUCLEOTIDE SEQUENCE [LARGE SCALE GENOMIC DNA]</scope>
    <source>
        <strain evidence="1 2">1559</strain>
    </source>
</reference>
<dbReference type="STRING" id="948102.BKG76_13085"/>
<sequence>MMGGRLGGLIHGLRKLRQPPDFESLQAAKSPNELAQVALIPAARNLGIAIGFLPTSLRVEATAALLACRVLDAYEDLTHRPTASCAVQTAVDYLNGVAASPPPAPDVATVRDSEAVDLLLARRIRDIRTLLSTLPADAQERVSHLLADIGTVMTRNLDSPLPRTAYGAGVLGRIARYACSLVADDTSTENDLSELAECIGIAAQLANDLRDHELALYGAGDREELTRAVMLRLLTPALGSFVLLARLGTSTQSLGARAATAYMTITTTGFLCTAVGAPIPYRQQRQLGAAILAACSSSRWTAMLVRVRRSADQAIHQMLDTSSNVSLETGPAVDVLNLNEPYAAAPTSLDRLTVGTTFALVGALPEDPLTGGLPDSQVRRMMLADHLAFGALDRLPPRDTDAMHALATAFQLAALDTKN</sequence>
<comment type="caution">
    <text evidence="1">The sequence shown here is derived from an EMBL/GenBank/DDBJ whole genome shotgun (WGS) entry which is preliminary data.</text>
</comment>
<dbReference type="InterPro" id="IPR008949">
    <property type="entry name" value="Isoprenoid_synthase_dom_sf"/>
</dbReference>
<dbReference type="Gene3D" id="1.10.600.10">
    <property type="entry name" value="Farnesyl Diphosphate Synthase"/>
    <property type="match status" value="1"/>
</dbReference>
<dbReference type="Proteomes" id="UP000179616">
    <property type="component" value="Unassembled WGS sequence"/>
</dbReference>
<organism evidence="1 2">
    <name type="scientific">Mycobacteroides franklinii</name>
    <dbReference type="NCBI Taxonomy" id="948102"/>
    <lineage>
        <taxon>Bacteria</taxon>
        <taxon>Bacillati</taxon>
        <taxon>Actinomycetota</taxon>
        <taxon>Actinomycetes</taxon>
        <taxon>Mycobacteriales</taxon>
        <taxon>Mycobacteriaceae</taxon>
        <taxon>Mycobacteroides</taxon>
    </lineage>
</organism>
<evidence type="ECO:0000313" key="2">
    <source>
        <dbReference type="Proteomes" id="UP000179616"/>
    </source>
</evidence>
<dbReference type="RefSeq" id="WP_070938017.1">
    <property type="nucleotide sequence ID" value="NZ_MLIK01000019.1"/>
</dbReference>